<feature type="domain" description="Poly A polymerase head" evidence="4">
    <location>
        <begin position="89"/>
        <end position="125"/>
    </location>
</feature>
<evidence type="ECO:0000313" key="5">
    <source>
        <dbReference type="EMBL" id="KAA8532060.1"/>
    </source>
</evidence>
<proteinExistence type="inferred from homology"/>
<reference evidence="5 6" key="1">
    <citation type="submission" date="2019-09" db="EMBL/GenBank/DDBJ databases">
        <title>A chromosome-level genome assembly of the Chinese tupelo Nyssa sinensis.</title>
        <authorList>
            <person name="Yang X."/>
            <person name="Kang M."/>
            <person name="Yang Y."/>
            <person name="Xiong H."/>
            <person name="Wang M."/>
            <person name="Zhang Z."/>
            <person name="Wang Z."/>
            <person name="Wu H."/>
            <person name="Ma T."/>
            <person name="Liu J."/>
            <person name="Xi Z."/>
        </authorList>
    </citation>
    <scope>NUCLEOTIDE SEQUENCE [LARGE SCALE GENOMIC DNA]</scope>
    <source>
        <strain evidence="5">J267</strain>
        <tissue evidence="5">Leaf</tissue>
    </source>
</reference>
<dbReference type="Gene3D" id="3.30.460.10">
    <property type="entry name" value="Beta Polymerase, domain 2"/>
    <property type="match status" value="1"/>
</dbReference>
<evidence type="ECO:0000256" key="2">
    <source>
        <dbReference type="ARBA" id="ARBA00022679"/>
    </source>
</evidence>
<evidence type="ECO:0000256" key="3">
    <source>
        <dbReference type="RuleBase" id="RU003953"/>
    </source>
</evidence>
<keyword evidence="2 3" id="KW-0808">Transferase</keyword>
<dbReference type="GO" id="GO:0016779">
    <property type="term" value="F:nucleotidyltransferase activity"/>
    <property type="evidence" value="ECO:0007669"/>
    <property type="project" value="InterPro"/>
</dbReference>
<organism evidence="5 6">
    <name type="scientific">Nyssa sinensis</name>
    <dbReference type="NCBI Taxonomy" id="561372"/>
    <lineage>
        <taxon>Eukaryota</taxon>
        <taxon>Viridiplantae</taxon>
        <taxon>Streptophyta</taxon>
        <taxon>Embryophyta</taxon>
        <taxon>Tracheophyta</taxon>
        <taxon>Spermatophyta</taxon>
        <taxon>Magnoliopsida</taxon>
        <taxon>eudicotyledons</taxon>
        <taxon>Gunneridae</taxon>
        <taxon>Pentapetalae</taxon>
        <taxon>asterids</taxon>
        <taxon>Cornales</taxon>
        <taxon>Nyssaceae</taxon>
        <taxon>Nyssa</taxon>
    </lineage>
</organism>
<dbReference type="PANTHER" id="PTHR43051:SF1">
    <property type="entry name" value="POLYNUCLEOTIDE ADENYLYLTRANSFERASE FAMILY PROTEIN"/>
    <property type="match status" value="1"/>
</dbReference>
<dbReference type="InterPro" id="IPR052191">
    <property type="entry name" value="tRNA_ntf/polyA_polymerase_I"/>
</dbReference>
<dbReference type="InterPro" id="IPR002646">
    <property type="entry name" value="PolA_pol_head_dom"/>
</dbReference>
<keyword evidence="6" id="KW-1185">Reference proteome</keyword>
<evidence type="ECO:0000256" key="1">
    <source>
        <dbReference type="ARBA" id="ARBA00007265"/>
    </source>
</evidence>
<evidence type="ECO:0000313" key="6">
    <source>
        <dbReference type="Proteomes" id="UP000325577"/>
    </source>
</evidence>
<keyword evidence="3" id="KW-0694">RNA-binding</keyword>
<protein>
    <recommendedName>
        <fullName evidence="4">Poly A polymerase head domain-containing protein</fullName>
    </recommendedName>
</protein>
<dbReference type="EMBL" id="CM018043">
    <property type="protein sequence ID" value="KAA8532060.1"/>
    <property type="molecule type" value="Genomic_DNA"/>
</dbReference>
<dbReference type="AlphaFoldDB" id="A0A5J5AN27"/>
<evidence type="ECO:0000259" key="4">
    <source>
        <dbReference type="Pfam" id="PF01743"/>
    </source>
</evidence>
<comment type="similarity">
    <text evidence="1 3">Belongs to the tRNA nucleotidyltransferase/poly(A) polymerase family.</text>
</comment>
<sequence length="126" mass="13958">MAISVRGNALLSRLKAILTLQRFNHTLADGGVQAQYHADMGSDSVSEQGQIDISKWRKVDSRTFGITRSMISSPSWIVLKVLQSKGFEAYLVGGCVRDLLISKIPKDFDVITTAALKQIRKQFQSC</sequence>
<name>A0A5J5AN27_9ASTE</name>
<dbReference type="Pfam" id="PF01743">
    <property type="entry name" value="PolyA_pol"/>
    <property type="match status" value="1"/>
</dbReference>
<dbReference type="Proteomes" id="UP000325577">
    <property type="component" value="Linkage Group LG2"/>
</dbReference>
<dbReference type="PANTHER" id="PTHR43051">
    <property type="entry name" value="POLYNUCLEOTIDE ADENYLYLTRANSFERASE FAMILY PROTEIN"/>
    <property type="match status" value="1"/>
</dbReference>
<dbReference type="SUPFAM" id="SSF81301">
    <property type="entry name" value="Nucleotidyltransferase"/>
    <property type="match status" value="1"/>
</dbReference>
<dbReference type="GO" id="GO:0003723">
    <property type="term" value="F:RNA binding"/>
    <property type="evidence" value="ECO:0007669"/>
    <property type="project" value="UniProtKB-KW"/>
</dbReference>
<dbReference type="InterPro" id="IPR043519">
    <property type="entry name" value="NT_sf"/>
</dbReference>
<dbReference type="GO" id="GO:0001680">
    <property type="term" value="P:tRNA 3'-terminal CCA addition"/>
    <property type="evidence" value="ECO:0007669"/>
    <property type="project" value="UniProtKB-ARBA"/>
</dbReference>
<dbReference type="OrthoDB" id="445712at2759"/>
<accession>A0A5J5AN27</accession>
<gene>
    <name evidence="5" type="ORF">F0562_006798</name>
</gene>